<evidence type="ECO:0000313" key="7">
    <source>
        <dbReference type="Proteomes" id="UP000443582"/>
    </source>
</evidence>
<dbReference type="GO" id="GO:0008817">
    <property type="term" value="F:corrinoid adenosyltransferase activity"/>
    <property type="evidence" value="ECO:0007669"/>
    <property type="project" value="UniProtKB-EC"/>
</dbReference>
<keyword evidence="3 4" id="KW-0067">ATP-binding</keyword>
<dbReference type="NCBIfam" id="TIGR00636">
    <property type="entry name" value="PduO_Nterm"/>
    <property type="match status" value="1"/>
</dbReference>
<dbReference type="EMBL" id="QDKL01000001">
    <property type="protein sequence ID" value="RZF22990.1"/>
    <property type="molecule type" value="Genomic_DNA"/>
</dbReference>
<reference evidence="7" key="1">
    <citation type="journal article" date="2019" name="Int. J. Syst. Evol. Microbiol.">
        <title>Halobacteriovorax valvorus sp. nov., a novel prokaryotic predator isolated from coastal seawater of China.</title>
        <authorList>
            <person name="Chen M.-X."/>
        </authorList>
    </citation>
    <scope>NUCLEOTIDE SEQUENCE [LARGE SCALE GENOMIC DNA]</scope>
    <source>
        <strain evidence="7">BL9</strain>
    </source>
</reference>
<dbReference type="Gene3D" id="1.20.1200.10">
    <property type="entry name" value="Cobalamin adenosyltransferase-like"/>
    <property type="match status" value="1"/>
</dbReference>
<keyword evidence="7" id="KW-1185">Reference proteome</keyword>
<dbReference type="InterPro" id="IPR016030">
    <property type="entry name" value="CblAdoTrfase-like"/>
</dbReference>
<dbReference type="InterPro" id="IPR036451">
    <property type="entry name" value="CblAdoTrfase-like_sf"/>
</dbReference>
<dbReference type="EC" id="2.5.1.17" evidence="4"/>
<comment type="caution">
    <text evidence="6">The sequence shown here is derived from an EMBL/GenBank/DDBJ whole genome shotgun (WGS) entry which is preliminary data.</text>
</comment>
<evidence type="ECO:0000313" key="6">
    <source>
        <dbReference type="EMBL" id="RZF22990.1"/>
    </source>
</evidence>
<evidence type="ECO:0000256" key="1">
    <source>
        <dbReference type="ARBA" id="ARBA00022679"/>
    </source>
</evidence>
<name>A0ABY0IJ60_9BACT</name>
<evidence type="ECO:0000256" key="2">
    <source>
        <dbReference type="ARBA" id="ARBA00022741"/>
    </source>
</evidence>
<dbReference type="Proteomes" id="UP000443582">
    <property type="component" value="Unassembled WGS sequence"/>
</dbReference>
<dbReference type="PANTHER" id="PTHR12213">
    <property type="entry name" value="CORRINOID ADENOSYLTRANSFERASE"/>
    <property type="match status" value="1"/>
</dbReference>
<evidence type="ECO:0000256" key="4">
    <source>
        <dbReference type="RuleBase" id="RU366026"/>
    </source>
</evidence>
<comment type="catalytic activity">
    <reaction evidence="4">
        <text>2 cob(II)yrinate a,c diamide + reduced [electron-transfer flavoprotein] + 2 ATP = 2 adenosylcob(III)yrinate a,c-diamide + 2 triphosphate + oxidized [electron-transfer flavoprotein] + 3 H(+)</text>
        <dbReference type="Rhea" id="RHEA:11528"/>
        <dbReference type="Rhea" id="RHEA-COMP:10685"/>
        <dbReference type="Rhea" id="RHEA-COMP:10686"/>
        <dbReference type="ChEBI" id="CHEBI:15378"/>
        <dbReference type="ChEBI" id="CHEBI:18036"/>
        <dbReference type="ChEBI" id="CHEBI:30616"/>
        <dbReference type="ChEBI" id="CHEBI:57692"/>
        <dbReference type="ChEBI" id="CHEBI:58307"/>
        <dbReference type="ChEBI" id="CHEBI:58503"/>
        <dbReference type="ChEBI" id="CHEBI:58537"/>
        <dbReference type="EC" id="2.5.1.17"/>
    </reaction>
</comment>
<comment type="similarity">
    <text evidence="4">Belongs to the Cob(I)alamin adenosyltransferase family.</text>
</comment>
<protein>
    <recommendedName>
        <fullName evidence="4">Corrinoid adenosyltransferase</fullName>
        <ecNumber evidence="4">2.5.1.17</ecNumber>
    </recommendedName>
    <alternativeName>
        <fullName evidence="4">Cob(II)alamin adenosyltransferase</fullName>
    </alternativeName>
    <alternativeName>
        <fullName evidence="4">Cob(II)yrinic acid a,c-diamide adenosyltransferase</fullName>
    </alternativeName>
    <alternativeName>
        <fullName evidence="4">Cobinamide/cobalamin adenosyltransferase</fullName>
    </alternativeName>
</protein>
<evidence type="ECO:0000259" key="5">
    <source>
        <dbReference type="Pfam" id="PF01923"/>
    </source>
</evidence>
<proteinExistence type="inferred from homology"/>
<keyword evidence="2 4" id="KW-0547">Nucleotide-binding</keyword>
<keyword evidence="1 4" id="KW-0808">Transferase</keyword>
<dbReference type="SUPFAM" id="SSF89028">
    <property type="entry name" value="Cobalamin adenosyltransferase-like"/>
    <property type="match status" value="1"/>
</dbReference>
<comment type="pathway">
    <text evidence="4">Cofactor biosynthesis; adenosylcobalamin biosynthesis; adenosylcobalamin from cob(II)yrinate a,c-diamide: step 2/7.</text>
</comment>
<organism evidence="6 7">
    <name type="scientific">Halobacteriovorax vibrionivorans</name>
    <dbReference type="NCBI Taxonomy" id="2152716"/>
    <lineage>
        <taxon>Bacteria</taxon>
        <taxon>Pseudomonadati</taxon>
        <taxon>Bdellovibrionota</taxon>
        <taxon>Bacteriovoracia</taxon>
        <taxon>Bacteriovoracales</taxon>
        <taxon>Halobacteriovoraceae</taxon>
        <taxon>Halobacteriovorax</taxon>
    </lineage>
</organism>
<dbReference type="RefSeq" id="WP_114705932.1">
    <property type="nucleotide sequence ID" value="NZ_QDKL01000001.1"/>
</dbReference>
<feature type="domain" description="Cobalamin adenosyltransferase-like" evidence="5">
    <location>
        <begin position="6"/>
        <end position="167"/>
    </location>
</feature>
<evidence type="ECO:0000256" key="3">
    <source>
        <dbReference type="ARBA" id="ARBA00022840"/>
    </source>
</evidence>
<dbReference type="Pfam" id="PF01923">
    <property type="entry name" value="Cob_adeno_trans"/>
    <property type="match status" value="1"/>
</dbReference>
<keyword evidence="4" id="KW-0169">Cobalamin biosynthesis</keyword>
<dbReference type="PANTHER" id="PTHR12213:SF0">
    <property type="entry name" value="CORRINOID ADENOSYLTRANSFERASE MMAB"/>
    <property type="match status" value="1"/>
</dbReference>
<dbReference type="InterPro" id="IPR029499">
    <property type="entry name" value="PduO-typ"/>
</dbReference>
<accession>A0ABY0IJ60</accession>
<sequence length="183" mass="21137">MKKSKLYTRTGDKGETSLVGGQRVSKASARINLYGNLDELNSYIGLSLCYIQEVRLKNTFKRIQDNIFVLGSNFASLKEDRENYNLPKLKEDELIHLEEEIDYFDTIVDPLKYFILPGGGVAASHIHICRTKTREVERQAVDLGDVERIDLEYLNRLSDYFFIVARFLNKIENIKDVAWVPNK</sequence>
<comment type="catalytic activity">
    <reaction evidence="4">
        <text>2 cob(II)alamin + reduced [electron-transfer flavoprotein] + 2 ATP = 2 adenosylcob(III)alamin + 2 triphosphate + oxidized [electron-transfer flavoprotein] + 3 H(+)</text>
        <dbReference type="Rhea" id="RHEA:28671"/>
        <dbReference type="Rhea" id="RHEA-COMP:10685"/>
        <dbReference type="Rhea" id="RHEA-COMP:10686"/>
        <dbReference type="ChEBI" id="CHEBI:15378"/>
        <dbReference type="ChEBI" id="CHEBI:16304"/>
        <dbReference type="ChEBI" id="CHEBI:18036"/>
        <dbReference type="ChEBI" id="CHEBI:18408"/>
        <dbReference type="ChEBI" id="CHEBI:30616"/>
        <dbReference type="ChEBI" id="CHEBI:57692"/>
        <dbReference type="ChEBI" id="CHEBI:58307"/>
        <dbReference type="EC" id="2.5.1.17"/>
    </reaction>
</comment>
<gene>
    <name evidence="6" type="ORF">DAY19_04250</name>
</gene>